<name>A0A9E7C7G8_9ACTN</name>
<sequence length="196" mass="20275">MRLFLDICTGLGLSASAGIRPFLPALVSGVLAGFNVGVDYEGTDFAFLEKAWFLGLMLALMAVALVAMRRLGAAAVESGPLGAALSGIAIAVGGLLFAGVLADHGYAWWPGLLAGIAVAAFAQLAVRSLFTRVRARLDRHAQDSLVVFADGTSAVGSALAILVPPVSIVLVGFLAWLLAGGRRRAGEKYAGLRILR</sequence>
<dbReference type="Proteomes" id="UP001162834">
    <property type="component" value="Chromosome"/>
</dbReference>
<feature type="domain" description="DUF4126" evidence="2">
    <location>
        <begin position="7"/>
        <end position="179"/>
    </location>
</feature>
<feature type="transmembrane region" description="Helical" evidence="1">
    <location>
        <begin position="51"/>
        <end position="68"/>
    </location>
</feature>
<keyword evidence="1" id="KW-0812">Transmembrane</keyword>
<protein>
    <recommendedName>
        <fullName evidence="2">DUF4126 domain-containing protein</fullName>
    </recommendedName>
</protein>
<evidence type="ECO:0000313" key="4">
    <source>
        <dbReference type="Proteomes" id="UP001162834"/>
    </source>
</evidence>
<feature type="transmembrane region" description="Helical" evidence="1">
    <location>
        <begin position="80"/>
        <end position="101"/>
    </location>
</feature>
<evidence type="ECO:0000313" key="3">
    <source>
        <dbReference type="EMBL" id="UGS39313.1"/>
    </source>
</evidence>
<feature type="transmembrane region" description="Helical" evidence="1">
    <location>
        <begin position="147"/>
        <end position="179"/>
    </location>
</feature>
<keyword evidence="1" id="KW-0472">Membrane</keyword>
<dbReference type="KEGG" id="sbae:DSM104329_05748"/>
<dbReference type="Pfam" id="PF13548">
    <property type="entry name" value="DUF4126"/>
    <property type="match status" value="1"/>
</dbReference>
<accession>A0A9E7C7G8</accession>
<gene>
    <name evidence="3" type="ORF">DSM104329_05748</name>
</gene>
<dbReference type="AlphaFoldDB" id="A0A9E7C7G8"/>
<reference evidence="3" key="1">
    <citation type="journal article" date="2022" name="Int. J. Syst. Evol. Microbiol.">
        <title>Pseudomonas aegrilactucae sp. nov. and Pseudomonas morbosilactucae sp. nov., pathogens causing bacterial rot of lettuce in Japan.</title>
        <authorList>
            <person name="Sawada H."/>
            <person name="Fujikawa T."/>
            <person name="Satou M."/>
        </authorList>
    </citation>
    <scope>NUCLEOTIDE SEQUENCE</scope>
    <source>
        <strain evidence="3">0166_1</strain>
    </source>
</reference>
<dbReference type="InterPro" id="IPR025196">
    <property type="entry name" value="DUF4126"/>
</dbReference>
<evidence type="ECO:0000256" key="1">
    <source>
        <dbReference type="SAM" id="Phobius"/>
    </source>
</evidence>
<organism evidence="3 4">
    <name type="scientific">Capillimicrobium parvum</name>
    <dbReference type="NCBI Taxonomy" id="2884022"/>
    <lineage>
        <taxon>Bacteria</taxon>
        <taxon>Bacillati</taxon>
        <taxon>Actinomycetota</taxon>
        <taxon>Thermoleophilia</taxon>
        <taxon>Solirubrobacterales</taxon>
        <taxon>Capillimicrobiaceae</taxon>
        <taxon>Capillimicrobium</taxon>
    </lineage>
</organism>
<proteinExistence type="predicted"/>
<feature type="transmembrane region" description="Helical" evidence="1">
    <location>
        <begin position="107"/>
        <end position="126"/>
    </location>
</feature>
<evidence type="ECO:0000259" key="2">
    <source>
        <dbReference type="Pfam" id="PF13548"/>
    </source>
</evidence>
<keyword evidence="1" id="KW-1133">Transmembrane helix</keyword>
<keyword evidence="4" id="KW-1185">Reference proteome</keyword>
<dbReference type="RefSeq" id="WP_259313318.1">
    <property type="nucleotide sequence ID" value="NZ_CP087164.1"/>
</dbReference>
<dbReference type="EMBL" id="CP087164">
    <property type="protein sequence ID" value="UGS39313.1"/>
    <property type="molecule type" value="Genomic_DNA"/>
</dbReference>